<keyword evidence="4 5" id="KW-0472">Membrane</keyword>
<gene>
    <name evidence="7" type="ORF">ACFO3Q_05815</name>
</gene>
<name>A0ABV9NM94_9GAMM</name>
<accession>A0ABV9NM94</accession>
<dbReference type="EMBL" id="JBHSGG010000015">
    <property type="protein sequence ID" value="MFC4727683.1"/>
    <property type="molecule type" value="Genomic_DNA"/>
</dbReference>
<sequence>MRAEPAFWIILAMLLFAAEAMAPGAFMLWFGLAALAMFGITLFVHDIPWLWQAIAFVVLSTISTQVYRLWFRRREPESDRPLLNRRTEQLVGQVAPLRQAIVDGRGRIQLGDAFWTVEGPDLPEGARVRIVGVRDGVLVVEAVGA</sequence>
<dbReference type="RefSeq" id="WP_377003694.1">
    <property type="nucleotide sequence ID" value="NZ_JBHSGG010000015.1"/>
</dbReference>
<dbReference type="PANTHER" id="PTHR33507">
    <property type="entry name" value="INNER MEMBRANE PROTEIN YBBJ"/>
    <property type="match status" value="1"/>
</dbReference>
<dbReference type="PANTHER" id="PTHR33507:SF3">
    <property type="entry name" value="INNER MEMBRANE PROTEIN YBBJ"/>
    <property type="match status" value="1"/>
</dbReference>
<evidence type="ECO:0000313" key="7">
    <source>
        <dbReference type="EMBL" id="MFC4727683.1"/>
    </source>
</evidence>
<comment type="subcellular location">
    <subcellularLocation>
        <location evidence="1">Membrane</location>
        <topology evidence="1">Multi-pass membrane protein</topology>
    </subcellularLocation>
</comment>
<reference evidence="8" key="1">
    <citation type="journal article" date="2019" name="Int. J. Syst. Evol. Microbiol.">
        <title>The Global Catalogue of Microorganisms (GCM) 10K type strain sequencing project: providing services to taxonomists for standard genome sequencing and annotation.</title>
        <authorList>
            <consortium name="The Broad Institute Genomics Platform"/>
            <consortium name="The Broad Institute Genome Sequencing Center for Infectious Disease"/>
            <person name="Wu L."/>
            <person name="Ma J."/>
        </authorList>
    </citation>
    <scope>NUCLEOTIDE SEQUENCE [LARGE SCALE GENOMIC DNA]</scope>
    <source>
        <strain evidence="8">CGMCC 1.13574</strain>
    </source>
</reference>
<evidence type="ECO:0000259" key="6">
    <source>
        <dbReference type="Pfam" id="PF01957"/>
    </source>
</evidence>
<dbReference type="Proteomes" id="UP001595892">
    <property type="component" value="Unassembled WGS sequence"/>
</dbReference>
<evidence type="ECO:0000256" key="3">
    <source>
        <dbReference type="ARBA" id="ARBA00022989"/>
    </source>
</evidence>
<dbReference type="InterPro" id="IPR012340">
    <property type="entry name" value="NA-bd_OB-fold"/>
</dbReference>
<organism evidence="7 8">
    <name type="scientific">Coralloluteibacterium thermophilum</name>
    <dbReference type="NCBI Taxonomy" id="2707049"/>
    <lineage>
        <taxon>Bacteria</taxon>
        <taxon>Pseudomonadati</taxon>
        <taxon>Pseudomonadota</taxon>
        <taxon>Gammaproteobacteria</taxon>
        <taxon>Lysobacterales</taxon>
        <taxon>Lysobacteraceae</taxon>
        <taxon>Coralloluteibacterium</taxon>
    </lineage>
</organism>
<dbReference type="InterPro" id="IPR052165">
    <property type="entry name" value="Membrane_assoc_protease"/>
</dbReference>
<feature type="domain" description="NfeD-like C-terminal" evidence="6">
    <location>
        <begin position="88"/>
        <end position="141"/>
    </location>
</feature>
<protein>
    <submittedName>
        <fullName evidence="7">NfeD family protein</fullName>
    </submittedName>
</protein>
<feature type="transmembrane region" description="Helical" evidence="5">
    <location>
        <begin position="50"/>
        <end position="70"/>
    </location>
</feature>
<keyword evidence="8" id="KW-1185">Reference proteome</keyword>
<dbReference type="Pfam" id="PF01957">
    <property type="entry name" value="NfeD"/>
    <property type="match status" value="1"/>
</dbReference>
<comment type="caution">
    <text evidence="7">The sequence shown here is derived from an EMBL/GenBank/DDBJ whole genome shotgun (WGS) entry which is preliminary data.</text>
</comment>
<keyword evidence="2 5" id="KW-0812">Transmembrane</keyword>
<evidence type="ECO:0000313" key="8">
    <source>
        <dbReference type="Proteomes" id="UP001595892"/>
    </source>
</evidence>
<evidence type="ECO:0000256" key="1">
    <source>
        <dbReference type="ARBA" id="ARBA00004141"/>
    </source>
</evidence>
<evidence type="ECO:0000256" key="4">
    <source>
        <dbReference type="ARBA" id="ARBA00023136"/>
    </source>
</evidence>
<dbReference type="Gene3D" id="2.40.50.140">
    <property type="entry name" value="Nucleic acid-binding proteins"/>
    <property type="match status" value="1"/>
</dbReference>
<evidence type="ECO:0000256" key="5">
    <source>
        <dbReference type="SAM" id="Phobius"/>
    </source>
</evidence>
<feature type="transmembrane region" description="Helical" evidence="5">
    <location>
        <begin position="6"/>
        <end position="22"/>
    </location>
</feature>
<evidence type="ECO:0000256" key="2">
    <source>
        <dbReference type="ARBA" id="ARBA00022692"/>
    </source>
</evidence>
<dbReference type="InterPro" id="IPR002810">
    <property type="entry name" value="NfeD-like_C"/>
</dbReference>
<proteinExistence type="predicted"/>
<keyword evidence="3 5" id="KW-1133">Transmembrane helix</keyword>